<keyword evidence="2" id="KW-1185">Reference proteome</keyword>
<organism evidence="1 2">
    <name type="scientific">Schizothecium vesticola</name>
    <dbReference type="NCBI Taxonomy" id="314040"/>
    <lineage>
        <taxon>Eukaryota</taxon>
        <taxon>Fungi</taxon>
        <taxon>Dikarya</taxon>
        <taxon>Ascomycota</taxon>
        <taxon>Pezizomycotina</taxon>
        <taxon>Sordariomycetes</taxon>
        <taxon>Sordariomycetidae</taxon>
        <taxon>Sordariales</taxon>
        <taxon>Schizotheciaceae</taxon>
        <taxon>Schizothecium</taxon>
    </lineage>
</organism>
<evidence type="ECO:0000313" key="1">
    <source>
        <dbReference type="EMBL" id="KAK0749686.1"/>
    </source>
</evidence>
<dbReference type="EMBL" id="JAUKUD010000003">
    <property type="protein sequence ID" value="KAK0749686.1"/>
    <property type="molecule type" value="Genomic_DNA"/>
</dbReference>
<protein>
    <submittedName>
        <fullName evidence="1">Uncharacterized protein</fullName>
    </submittedName>
</protein>
<comment type="caution">
    <text evidence="1">The sequence shown here is derived from an EMBL/GenBank/DDBJ whole genome shotgun (WGS) entry which is preliminary data.</text>
</comment>
<proteinExistence type="predicted"/>
<name>A0AA40K8A2_9PEZI</name>
<dbReference type="Proteomes" id="UP001172155">
    <property type="component" value="Unassembled WGS sequence"/>
</dbReference>
<gene>
    <name evidence="1" type="ORF">B0T18DRAFT_427767</name>
</gene>
<dbReference type="AlphaFoldDB" id="A0AA40K8A2"/>
<evidence type="ECO:0000313" key="2">
    <source>
        <dbReference type="Proteomes" id="UP001172155"/>
    </source>
</evidence>
<reference evidence="1" key="1">
    <citation type="submission" date="2023-06" db="EMBL/GenBank/DDBJ databases">
        <title>Genome-scale phylogeny and comparative genomics of the fungal order Sordariales.</title>
        <authorList>
            <consortium name="Lawrence Berkeley National Laboratory"/>
            <person name="Hensen N."/>
            <person name="Bonometti L."/>
            <person name="Westerberg I."/>
            <person name="Brannstrom I.O."/>
            <person name="Guillou S."/>
            <person name="Cros-Aarteil S."/>
            <person name="Calhoun S."/>
            <person name="Haridas S."/>
            <person name="Kuo A."/>
            <person name="Mondo S."/>
            <person name="Pangilinan J."/>
            <person name="Riley R."/>
            <person name="LaButti K."/>
            <person name="Andreopoulos B."/>
            <person name="Lipzen A."/>
            <person name="Chen C."/>
            <person name="Yanf M."/>
            <person name="Daum C."/>
            <person name="Ng V."/>
            <person name="Clum A."/>
            <person name="Steindorff A."/>
            <person name="Ohm R."/>
            <person name="Martin F."/>
            <person name="Silar P."/>
            <person name="Natvig D."/>
            <person name="Lalanne C."/>
            <person name="Gautier V."/>
            <person name="Ament-velasquez S.L."/>
            <person name="Kruys A."/>
            <person name="Hutchinson M.I."/>
            <person name="Powell A.J."/>
            <person name="Barry K."/>
            <person name="Miller A.N."/>
            <person name="Grigoriev I.V."/>
            <person name="Debuchy R."/>
            <person name="Gladieux P."/>
            <person name="Thoren M.H."/>
            <person name="Johannesson H."/>
        </authorList>
    </citation>
    <scope>NUCLEOTIDE SEQUENCE</scope>
    <source>
        <strain evidence="1">SMH3187-1</strain>
    </source>
</reference>
<accession>A0AA40K8A2</accession>
<sequence>MSILAFVAGENYWYDPANPFYLRNIRDWSRPRKISWKWRYQTEPGMGNLALWQPFGYWKRPEKGKSVTIRARVSDLIEFVKTTHMFKQMQRLHFMFRPPENSSDRPPIKVKTWAGEEDETDMILRGPQEGDHFLPERPYRPWPEEVVRDFKADGVYWNIRIS</sequence>